<evidence type="ECO:0000313" key="4">
    <source>
        <dbReference type="Proteomes" id="UP001224775"/>
    </source>
</evidence>
<evidence type="ECO:0008006" key="5">
    <source>
        <dbReference type="Google" id="ProtNLM"/>
    </source>
</evidence>
<dbReference type="InterPro" id="IPR029058">
    <property type="entry name" value="AB_hydrolase_fold"/>
</dbReference>
<dbReference type="Gene3D" id="3.40.50.1820">
    <property type="entry name" value="alpha/beta hydrolase"/>
    <property type="match status" value="1"/>
</dbReference>
<feature type="region of interest" description="Disordered" evidence="1">
    <location>
        <begin position="472"/>
        <end position="513"/>
    </location>
</feature>
<feature type="compositionally biased region" description="Basic and acidic residues" evidence="1">
    <location>
        <begin position="473"/>
        <end position="483"/>
    </location>
</feature>
<accession>A0AAD8Y8T6</accession>
<feature type="compositionally biased region" description="Basic residues" evidence="1">
    <location>
        <begin position="588"/>
        <end position="597"/>
    </location>
</feature>
<dbReference type="EMBL" id="JATAAI010000015">
    <property type="protein sequence ID" value="KAK1740615.1"/>
    <property type="molecule type" value="Genomic_DNA"/>
</dbReference>
<evidence type="ECO:0000313" key="3">
    <source>
        <dbReference type="EMBL" id="KAK1740615.1"/>
    </source>
</evidence>
<evidence type="ECO:0000256" key="2">
    <source>
        <dbReference type="SAM" id="Phobius"/>
    </source>
</evidence>
<organism evidence="3 4">
    <name type="scientific">Skeletonema marinoi</name>
    <dbReference type="NCBI Taxonomy" id="267567"/>
    <lineage>
        <taxon>Eukaryota</taxon>
        <taxon>Sar</taxon>
        <taxon>Stramenopiles</taxon>
        <taxon>Ochrophyta</taxon>
        <taxon>Bacillariophyta</taxon>
        <taxon>Coscinodiscophyceae</taxon>
        <taxon>Thalassiosirophycidae</taxon>
        <taxon>Thalassiosirales</taxon>
        <taxon>Skeletonemataceae</taxon>
        <taxon>Skeletonema</taxon>
        <taxon>Skeletonema marinoi-dohrnii complex</taxon>
    </lineage>
</organism>
<sequence length="691" mass="78014">MVQSLKCSSFHTRTVTLPNCNEDDQQDCNRVYHLVLPRILCHSGVRRLGEAPEENEYFDGTHKRVGTLPLVFALHAFEEDARSMEVFIPYADASNFVLVLPEGKEFSFNAGDCCGAAKHDDINDVEYLAHLKQELTQEFSFLHPSLTYGIGWNNGAFMLTYAMQQVPSMFKAIVPIAGYTHRLQEMVNADAGMMLHYSLDDTQTRPSGCCDNPNLPECNGEVMSDWCVSILQFFDLWATEVDQCSISDASGGFDNHIVSNNNGLEYSFSYRDNTTVFELKPDTNNPEKVDKLFQSKLPMSTTYHDEEKGVTCLTVTSSSCVSNSTLCLYTKQGDFRPNFAKSFFMYDEVMNYIATDACKMNDGQMVSASSKRACACEITSDKDEVEYGGTFCFDALNEDGTFKPREIAPVVQPLSTAERHQTLSHVFVGMFAAMFAAVVLAIGRLKKRRVVTRKKVERQIYDHCDQYSPNYRDFGRKDTEKVSNVKKKKHDDDTLTNDSEHSEHASPFRYRDQIHDTSNHHLDTSEWDEHQSPYLFNIIKAAEMAEVKQHSGREREDSLESLDSYLEEHQPPWEACQQEKIPVEERKKSKGSKKGSKKNLPTSLMHVINAPAAYLDSADRRLLRRYRQQQKDDDVNMAIIGGVKNALIRKNSEQGRGSPSIETSVDASLARGEASLSNDLEQIEASMGTMT</sequence>
<keyword evidence="2" id="KW-1133">Transmembrane helix</keyword>
<feature type="region of interest" description="Disordered" evidence="1">
    <location>
        <begin position="572"/>
        <end position="601"/>
    </location>
</feature>
<gene>
    <name evidence="3" type="ORF">QTG54_008710</name>
</gene>
<evidence type="ECO:0000256" key="1">
    <source>
        <dbReference type="SAM" id="MobiDB-lite"/>
    </source>
</evidence>
<dbReference type="AlphaFoldDB" id="A0AAD8Y8T6"/>
<dbReference type="Proteomes" id="UP001224775">
    <property type="component" value="Unassembled WGS sequence"/>
</dbReference>
<feature type="transmembrane region" description="Helical" evidence="2">
    <location>
        <begin position="423"/>
        <end position="445"/>
    </location>
</feature>
<comment type="caution">
    <text evidence="3">The sequence shown here is derived from an EMBL/GenBank/DDBJ whole genome shotgun (WGS) entry which is preliminary data.</text>
</comment>
<proteinExistence type="predicted"/>
<keyword evidence="4" id="KW-1185">Reference proteome</keyword>
<reference evidence="3" key="1">
    <citation type="submission" date="2023-06" db="EMBL/GenBank/DDBJ databases">
        <title>Survivors Of The Sea: Transcriptome response of Skeletonema marinoi to long-term dormancy.</title>
        <authorList>
            <person name="Pinder M.I.M."/>
            <person name="Kourtchenko O."/>
            <person name="Robertson E.K."/>
            <person name="Larsson T."/>
            <person name="Maumus F."/>
            <person name="Osuna-Cruz C.M."/>
            <person name="Vancaester E."/>
            <person name="Stenow R."/>
            <person name="Vandepoele K."/>
            <person name="Ploug H."/>
            <person name="Bruchert V."/>
            <person name="Godhe A."/>
            <person name="Topel M."/>
        </authorList>
    </citation>
    <scope>NUCLEOTIDE SEQUENCE</scope>
    <source>
        <strain evidence="3">R05AC</strain>
    </source>
</reference>
<keyword evidence="2" id="KW-0472">Membrane</keyword>
<keyword evidence="2" id="KW-0812">Transmembrane</keyword>
<name>A0AAD8Y8T6_9STRA</name>
<feature type="compositionally biased region" description="Basic and acidic residues" evidence="1">
    <location>
        <begin position="490"/>
        <end position="513"/>
    </location>
</feature>
<protein>
    <recommendedName>
        <fullName evidence="5">Feruloyl esterase</fullName>
    </recommendedName>
</protein>
<dbReference type="SUPFAM" id="SSF53474">
    <property type="entry name" value="alpha/beta-Hydrolases"/>
    <property type="match status" value="1"/>
</dbReference>